<keyword evidence="3" id="KW-0479">Metal-binding</keyword>
<accession>A0A9P4YVK2</accession>
<keyword evidence="6" id="KW-0862">Zinc</keyword>
<dbReference type="FunFam" id="4.10.1000.30:FF:000002">
    <property type="entry name" value="Nuclear polyadenylated RNA-binding protein Nab2"/>
    <property type="match status" value="1"/>
</dbReference>
<evidence type="ECO:0000313" key="11">
    <source>
        <dbReference type="Proteomes" id="UP000749293"/>
    </source>
</evidence>
<dbReference type="GO" id="GO:0043488">
    <property type="term" value="P:regulation of mRNA stability"/>
    <property type="evidence" value="ECO:0007669"/>
    <property type="project" value="InterPro"/>
</dbReference>
<evidence type="ECO:0000256" key="2">
    <source>
        <dbReference type="ARBA" id="ARBA00008423"/>
    </source>
</evidence>
<feature type="compositionally biased region" description="Low complexity" evidence="8">
    <location>
        <begin position="126"/>
        <end position="137"/>
    </location>
</feature>
<feature type="compositionally biased region" description="Basic and acidic residues" evidence="8">
    <location>
        <begin position="502"/>
        <end position="511"/>
    </location>
</feature>
<name>A0A9P4YVK2_9HYPO</name>
<dbReference type="InterPro" id="IPR043094">
    <property type="entry name" value="Nab2/ZC3H14_N_sf"/>
</dbReference>
<dbReference type="Pfam" id="PF22683">
    <property type="entry name" value="Nab2-like_zf-CCCH"/>
    <property type="match status" value="1"/>
</dbReference>
<evidence type="ECO:0000256" key="1">
    <source>
        <dbReference type="ARBA" id="ARBA00004123"/>
    </source>
</evidence>
<feature type="region of interest" description="Disordered" evidence="8">
    <location>
        <begin position="250"/>
        <end position="325"/>
    </location>
</feature>
<dbReference type="Gene3D" id="4.10.1000.40">
    <property type="match status" value="1"/>
</dbReference>
<proteinExistence type="inferred from homology"/>
<evidence type="ECO:0000256" key="6">
    <source>
        <dbReference type="ARBA" id="ARBA00022833"/>
    </source>
</evidence>
<evidence type="ECO:0000256" key="7">
    <source>
        <dbReference type="ARBA" id="ARBA00023242"/>
    </source>
</evidence>
<dbReference type="Proteomes" id="UP000749293">
    <property type="component" value="Unassembled WGS sequence"/>
</dbReference>
<keyword evidence="5" id="KW-0863">Zinc-finger</keyword>
<feature type="region of interest" description="Disordered" evidence="8">
    <location>
        <begin position="168"/>
        <end position="188"/>
    </location>
</feature>
<dbReference type="Pfam" id="PF14608">
    <property type="entry name" value="zf-CCCH_2"/>
    <property type="match status" value="4"/>
</dbReference>
<feature type="domain" description="Nab2-like CCCH zinc finger" evidence="9">
    <location>
        <begin position="434"/>
        <end position="453"/>
    </location>
</feature>
<dbReference type="GO" id="GO:0008143">
    <property type="term" value="F:poly(A) binding"/>
    <property type="evidence" value="ECO:0007669"/>
    <property type="project" value="InterPro"/>
</dbReference>
<evidence type="ECO:0000256" key="3">
    <source>
        <dbReference type="ARBA" id="ARBA00022723"/>
    </source>
</evidence>
<evidence type="ECO:0000313" key="10">
    <source>
        <dbReference type="EMBL" id="KAF4122602.1"/>
    </source>
</evidence>
<evidence type="ECO:0000256" key="8">
    <source>
        <dbReference type="SAM" id="MobiDB-lite"/>
    </source>
</evidence>
<dbReference type="FunFam" id="1.10.340.40:FF:000001">
    <property type="entry name" value="Nuclear polyadenylated RNA-binding protein nab2"/>
    <property type="match status" value="1"/>
</dbReference>
<organism evidence="10 11">
    <name type="scientific">Geosmithia morbida</name>
    <dbReference type="NCBI Taxonomy" id="1094350"/>
    <lineage>
        <taxon>Eukaryota</taxon>
        <taxon>Fungi</taxon>
        <taxon>Dikarya</taxon>
        <taxon>Ascomycota</taxon>
        <taxon>Pezizomycotina</taxon>
        <taxon>Sordariomycetes</taxon>
        <taxon>Hypocreomycetidae</taxon>
        <taxon>Hypocreales</taxon>
        <taxon>Bionectriaceae</taxon>
        <taxon>Geosmithia</taxon>
    </lineage>
</organism>
<dbReference type="GeneID" id="55973132"/>
<sequence>MSVEVSLNTPLADALNTAIQRKLIEAGWVGDVNDSALAEYIILMLVNGKTQDQIAHELATELLNLSPEDPSSGQFAQWLFEQIHVLNAQLNGGPRSAVADAAAPQNEIDTDMSATTETPEINAPTGPRSMRNGNNNMRGRDKRMMGQMSKAMDRTGDSALHRVGRSRIDSHNRGLPTGPRGAMRGGRGGMNNRNAASIQHGLANMGGPGGPGPMMMGVPGPMGGPPGGGMDVYAILEQQNQMMMQLSQQLMNSNGNGNGHGGYGQHQNRRGGKSLFDRVQNPHHRHNNHGRQNNGQNDEGGAAGANGEGEGDDVDMSGGKREAPNPDETVCKYNLHCTNRECKFAHQSPAAPPGTHVDITDVCSFGAACKNRKCVGRHPSPAAKLAHQGEQDCKFFPNCQNPRCPFRHPSMPLCRNGPDCTTEGCKFTHVKTKCRFNPCLNPACAFVHDEGQQGGFKDKVWTAEGPSSKEHVSDRRFVGEGAGEELVLPGDGQDDDLGAAVKPEDEAHDQSVQDAEVIG</sequence>
<dbReference type="GO" id="GO:0005634">
    <property type="term" value="C:nucleus"/>
    <property type="evidence" value="ECO:0007669"/>
    <property type="project" value="UniProtKB-SubCell"/>
</dbReference>
<dbReference type="OrthoDB" id="438553at2759"/>
<evidence type="ECO:0000256" key="5">
    <source>
        <dbReference type="ARBA" id="ARBA00022771"/>
    </source>
</evidence>
<dbReference type="GO" id="GO:0008270">
    <property type="term" value="F:zinc ion binding"/>
    <property type="evidence" value="ECO:0007669"/>
    <property type="project" value="UniProtKB-KW"/>
</dbReference>
<dbReference type="InterPro" id="IPR055046">
    <property type="entry name" value="Nab2-like_Znf-CCCH"/>
</dbReference>
<comment type="caution">
    <text evidence="10">The sequence shown here is derived from an EMBL/GenBank/DDBJ whole genome shotgun (WGS) entry which is preliminary data.</text>
</comment>
<comment type="similarity">
    <text evidence="2">Belongs to the ZC3H14 family.</text>
</comment>
<keyword evidence="7" id="KW-0539">Nucleus</keyword>
<dbReference type="FunFam" id="4.10.1000.40:FF:000002">
    <property type="entry name" value="Nuclear polyadenylated RNA-binding protein Nab2"/>
    <property type="match status" value="1"/>
</dbReference>
<dbReference type="GO" id="GO:0005737">
    <property type="term" value="C:cytoplasm"/>
    <property type="evidence" value="ECO:0007669"/>
    <property type="project" value="TreeGrafter"/>
</dbReference>
<dbReference type="EMBL" id="JAANYQ010000008">
    <property type="protein sequence ID" value="KAF4122602.1"/>
    <property type="molecule type" value="Genomic_DNA"/>
</dbReference>
<dbReference type="PANTHER" id="PTHR14738:SF29">
    <property type="entry name" value="ZINC FINGER CCCH DOMAIN-CONTAINING PROTEIN 14"/>
    <property type="match status" value="1"/>
</dbReference>
<protein>
    <recommendedName>
        <fullName evidence="9">Nab2-like CCCH zinc finger domain-containing protein</fullName>
    </recommendedName>
</protein>
<feature type="compositionally biased region" description="Low complexity" evidence="8">
    <location>
        <begin position="290"/>
        <end position="300"/>
    </location>
</feature>
<comment type="subcellular location">
    <subcellularLocation>
        <location evidence="1">Nucleus</location>
    </subcellularLocation>
</comment>
<dbReference type="Gene3D" id="4.10.1000.30">
    <property type="match status" value="1"/>
</dbReference>
<feature type="region of interest" description="Disordered" evidence="8">
    <location>
        <begin position="485"/>
        <end position="519"/>
    </location>
</feature>
<dbReference type="Gene3D" id="1.10.340.40">
    <property type="entry name" value="Nuclear abundant poly(A) RNA-bind protein 2, N-terminal domain"/>
    <property type="match status" value="1"/>
</dbReference>
<dbReference type="AlphaFoldDB" id="A0A9P4YVK2"/>
<keyword evidence="4" id="KW-0677">Repeat</keyword>
<dbReference type="InterPro" id="IPR040366">
    <property type="entry name" value="Nab2/ZC3H14"/>
</dbReference>
<keyword evidence="11" id="KW-1185">Reference proteome</keyword>
<feature type="region of interest" description="Disordered" evidence="8">
    <location>
        <begin position="116"/>
        <end position="140"/>
    </location>
</feature>
<evidence type="ECO:0000259" key="9">
    <source>
        <dbReference type="Pfam" id="PF22683"/>
    </source>
</evidence>
<evidence type="ECO:0000256" key="4">
    <source>
        <dbReference type="ARBA" id="ARBA00022737"/>
    </source>
</evidence>
<reference evidence="10" key="1">
    <citation type="submission" date="2020-03" db="EMBL/GenBank/DDBJ databases">
        <title>Site-based positive gene gene selection in Geosmithia morbida across the United States reveals a broad range of putative effectors and factors for local host and environmental adapation.</title>
        <authorList>
            <person name="Onufrak A."/>
            <person name="Murdoch R.W."/>
            <person name="Gazis R."/>
            <person name="Huff M."/>
            <person name="Staton M."/>
            <person name="Klingeman W."/>
            <person name="Hadziabdic D."/>
        </authorList>
    </citation>
    <scope>NUCLEOTIDE SEQUENCE</scope>
    <source>
        <strain evidence="10">1262</strain>
    </source>
</reference>
<gene>
    <name evidence="10" type="ORF">GMORB2_6909</name>
</gene>
<dbReference type="PANTHER" id="PTHR14738">
    <property type="entry name" value="ZINC FINGER CCCH DOMAIN-CONTAINING PROTEIN 14"/>
    <property type="match status" value="1"/>
</dbReference>
<dbReference type="RefSeq" id="XP_035321254.1">
    <property type="nucleotide sequence ID" value="XM_035468874.1"/>
</dbReference>